<keyword evidence="1" id="KW-1133">Transmembrane helix</keyword>
<dbReference type="Proteomes" id="UP000273044">
    <property type="component" value="Chromosome"/>
</dbReference>
<evidence type="ECO:0000313" key="3">
    <source>
        <dbReference type="EMBL" id="QUC12313.1"/>
    </source>
</evidence>
<feature type="transmembrane region" description="Helical" evidence="1">
    <location>
        <begin position="220"/>
        <end position="238"/>
    </location>
</feature>
<feature type="transmembrane region" description="Helical" evidence="1">
    <location>
        <begin position="121"/>
        <end position="141"/>
    </location>
</feature>
<keyword evidence="4" id="KW-0645">Protease</keyword>
<dbReference type="Pfam" id="PF02517">
    <property type="entry name" value="Rce1-like"/>
    <property type="match status" value="1"/>
</dbReference>
<dbReference type="InterPro" id="IPR003675">
    <property type="entry name" value="Rce1/LyrA-like_dom"/>
</dbReference>
<evidence type="ECO:0000313" key="4">
    <source>
        <dbReference type="EMBL" id="VEH70532.1"/>
    </source>
</evidence>
<keyword evidence="3" id="KW-0482">Metalloprotease</keyword>
<dbReference type="GO" id="GO:0080120">
    <property type="term" value="P:CAAX-box protein maturation"/>
    <property type="evidence" value="ECO:0007669"/>
    <property type="project" value="UniProtKB-ARBA"/>
</dbReference>
<feature type="transmembrane region" description="Helical" evidence="1">
    <location>
        <begin position="88"/>
        <end position="109"/>
    </location>
</feature>
<dbReference type="EMBL" id="LR134406">
    <property type="protein sequence ID" value="VEH70532.1"/>
    <property type="molecule type" value="Genomic_DNA"/>
</dbReference>
<reference evidence="4 5" key="1">
    <citation type="submission" date="2018-12" db="EMBL/GenBank/DDBJ databases">
        <authorList>
            <consortium name="Pathogen Informatics"/>
        </authorList>
    </citation>
    <scope>NUCLEOTIDE SEQUENCE [LARGE SCALE GENOMIC DNA]</scope>
    <source>
        <strain evidence="4 5">NCTC12967</strain>
    </source>
</reference>
<dbReference type="GeneID" id="64407286"/>
<dbReference type="GO" id="GO:0006508">
    <property type="term" value="P:proteolysis"/>
    <property type="evidence" value="ECO:0007669"/>
    <property type="project" value="UniProtKB-KW"/>
</dbReference>
<organism evidence="4 5">
    <name type="scientific">Arachnia propionica</name>
    <dbReference type="NCBI Taxonomy" id="1750"/>
    <lineage>
        <taxon>Bacteria</taxon>
        <taxon>Bacillati</taxon>
        <taxon>Actinomycetota</taxon>
        <taxon>Actinomycetes</taxon>
        <taxon>Propionibacteriales</taxon>
        <taxon>Propionibacteriaceae</taxon>
        <taxon>Arachnia</taxon>
    </lineage>
</organism>
<feature type="transmembrane region" description="Helical" evidence="1">
    <location>
        <begin position="195"/>
        <end position="213"/>
    </location>
</feature>
<keyword evidence="3" id="KW-0378">Hydrolase</keyword>
<feature type="transmembrane region" description="Helical" evidence="1">
    <location>
        <begin position="250"/>
        <end position="267"/>
    </location>
</feature>
<evidence type="ECO:0000313" key="5">
    <source>
        <dbReference type="Proteomes" id="UP000273044"/>
    </source>
</evidence>
<feature type="domain" description="CAAX prenyl protease 2/Lysostaphin resistance protein A-like" evidence="2">
    <location>
        <begin position="128"/>
        <end position="233"/>
    </location>
</feature>
<keyword evidence="5" id="KW-1185">Reference proteome</keyword>
<dbReference type="RefSeq" id="WP_014846890.1">
    <property type="nucleotide sequence ID" value="NZ_CP040007.1"/>
</dbReference>
<dbReference type="GO" id="GO:0004175">
    <property type="term" value="F:endopeptidase activity"/>
    <property type="evidence" value="ECO:0007669"/>
    <property type="project" value="UniProtKB-ARBA"/>
</dbReference>
<protein>
    <submittedName>
        <fullName evidence="4">CAAX amino terminal protease self- immunity</fullName>
    </submittedName>
    <submittedName>
        <fullName evidence="3">CPBP family intramembrane metalloprotease</fullName>
    </submittedName>
</protein>
<dbReference type="EMBL" id="CP072385">
    <property type="protein sequence ID" value="QUC12313.1"/>
    <property type="molecule type" value="Genomic_DNA"/>
</dbReference>
<accession>A0A3N4D1G3</accession>
<dbReference type="AlphaFoldDB" id="A0A3N4D1G3"/>
<dbReference type="GO" id="GO:0008237">
    <property type="term" value="F:metallopeptidase activity"/>
    <property type="evidence" value="ECO:0007669"/>
    <property type="project" value="UniProtKB-KW"/>
</dbReference>
<proteinExistence type="predicted"/>
<feature type="transmembrane region" description="Helical" evidence="1">
    <location>
        <begin position="162"/>
        <end position="183"/>
    </location>
</feature>
<dbReference type="OrthoDB" id="3693644at2"/>
<gene>
    <name evidence="3" type="ORF">J5A53_06440</name>
    <name evidence="4" type="ORF">NCTC12967_01832</name>
</gene>
<sequence length="277" mass="29537">MKNWLRSHPLGGYIALAYAGSWILWLPALLGRKNLGLLPYELPVATSVVLNQLALFAGPFLASLVMTRLTTGSLKNWTASLLRWRVPLVAYLLALVAIPAAVIAVLAILPGETAGGPELAGPALVIAPLVMGVAYLIGGPLQEEVGWRGFALPRLQERTSPLPAAVILGIVWGGWHLPLFLIAEWETTPHRDVGDLFAFLAFTVAASIVLSWITNTARGSVLLAILAHNAINWALSVWEKATGQKVTSLWPAVLGLAVLAVIAVAVTRGRLGHRSAQ</sequence>
<feature type="transmembrane region" description="Helical" evidence="1">
    <location>
        <begin position="12"/>
        <end position="30"/>
    </location>
</feature>
<reference evidence="3" key="2">
    <citation type="submission" date="2021-03" db="EMBL/GenBank/DDBJ databases">
        <title>Human Oral Microbial Genomes.</title>
        <authorList>
            <person name="Johnston C.D."/>
            <person name="Chen T."/>
            <person name="Dewhirst F.E."/>
        </authorList>
    </citation>
    <scope>NUCLEOTIDE SEQUENCE</scope>
    <source>
        <strain evidence="3">F0714</strain>
    </source>
</reference>
<feature type="transmembrane region" description="Helical" evidence="1">
    <location>
        <begin position="42"/>
        <end position="67"/>
    </location>
</feature>
<dbReference type="OMA" id="CYLPTIF"/>
<dbReference type="PANTHER" id="PTHR35797:SF1">
    <property type="entry name" value="PROTEASE"/>
    <property type="match status" value="1"/>
</dbReference>
<name>A0A3N4D1G3_9ACTN</name>
<dbReference type="PANTHER" id="PTHR35797">
    <property type="entry name" value="PROTEASE-RELATED"/>
    <property type="match status" value="1"/>
</dbReference>
<keyword evidence="1" id="KW-0472">Membrane</keyword>
<keyword evidence="1" id="KW-0812">Transmembrane</keyword>
<dbReference type="InterPro" id="IPR042150">
    <property type="entry name" value="MmRce1-like"/>
</dbReference>
<evidence type="ECO:0000259" key="2">
    <source>
        <dbReference type="Pfam" id="PF02517"/>
    </source>
</evidence>
<evidence type="ECO:0000256" key="1">
    <source>
        <dbReference type="SAM" id="Phobius"/>
    </source>
</evidence>
<dbReference type="Proteomes" id="UP000677180">
    <property type="component" value="Chromosome"/>
</dbReference>